<keyword evidence="3" id="KW-1185">Reference proteome</keyword>
<accession>A0A0H4WZB0</accession>
<reference evidence="2 3" key="1">
    <citation type="journal article" date="2016" name="PLoS ONE">
        <title>Complete Genome Sequence and Comparative Genomics of a Novel Myxobacterium Myxococcus hansupus.</title>
        <authorList>
            <person name="Sharma G."/>
            <person name="Narwani T."/>
            <person name="Subramanian S."/>
        </authorList>
    </citation>
    <scope>NUCLEOTIDE SEQUENCE [LARGE SCALE GENOMIC DNA]</scope>
    <source>
        <strain evidence="3">mixupus</strain>
    </source>
</reference>
<dbReference type="Proteomes" id="UP000009026">
    <property type="component" value="Chromosome"/>
</dbReference>
<evidence type="ECO:0000313" key="2">
    <source>
        <dbReference type="EMBL" id="AKQ68781.1"/>
    </source>
</evidence>
<evidence type="ECO:0000256" key="1">
    <source>
        <dbReference type="SAM" id="MobiDB-lite"/>
    </source>
</evidence>
<organism evidence="2 3">
    <name type="scientific">Pseudomyxococcus hansupus</name>
    <dbReference type="NCBI Taxonomy" id="1297742"/>
    <lineage>
        <taxon>Bacteria</taxon>
        <taxon>Pseudomonadati</taxon>
        <taxon>Myxococcota</taxon>
        <taxon>Myxococcia</taxon>
        <taxon>Myxococcales</taxon>
        <taxon>Cystobacterineae</taxon>
        <taxon>Myxococcaceae</taxon>
        <taxon>Pseudomyxococcus</taxon>
    </lineage>
</organism>
<feature type="region of interest" description="Disordered" evidence="1">
    <location>
        <begin position="26"/>
        <end position="86"/>
    </location>
</feature>
<protein>
    <submittedName>
        <fullName evidence="2">Uncharacterized protein</fullName>
    </submittedName>
</protein>
<dbReference type="EMBL" id="CP012109">
    <property type="protein sequence ID" value="AKQ68781.1"/>
    <property type="molecule type" value="Genomic_DNA"/>
</dbReference>
<dbReference type="AlphaFoldDB" id="A0A0H4WZB0"/>
<evidence type="ECO:0000313" key="3">
    <source>
        <dbReference type="Proteomes" id="UP000009026"/>
    </source>
</evidence>
<sequence>MSGRRRHLLAGRGVLHARRGLLGGNLANRHLTGRRFTATAPRRPRHGTGHEEQTPTPRHAASSGARPGAFRGRPCRALGSKASGRR</sequence>
<proteinExistence type="predicted"/>
<dbReference type="KEGG" id="mym:A176_005693"/>
<name>A0A0H4WZB0_9BACT</name>
<gene>
    <name evidence="2" type="ORF">A176_005693</name>
</gene>
<dbReference type="STRING" id="1297742.A176_005693"/>